<dbReference type="Pfam" id="PF04960">
    <property type="entry name" value="Glutaminase"/>
    <property type="match status" value="1"/>
</dbReference>
<dbReference type="GO" id="GO:0004359">
    <property type="term" value="F:glutaminase activity"/>
    <property type="evidence" value="ECO:0007669"/>
    <property type="project" value="UniProtKB-EC"/>
</dbReference>
<dbReference type="PANTHER" id="PTHR12544:SF29">
    <property type="entry name" value="GLUTAMINASE"/>
    <property type="match status" value="1"/>
</dbReference>
<keyword evidence="7" id="KW-1185">Reference proteome</keyword>
<evidence type="ECO:0000256" key="5">
    <source>
        <dbReference type="ARBA" id="ARBA00049534"/>
    </source>
</evidence>
<evidence type="ECO:0000256" key="1">
    <source>
        <dbReference type="ARBA" id="ARBA00011076"/>
    </source>
</evidence>
<dbReference type="InterPro" id="IPR012338">
    <property type="entry name" value="Beta-lactam/transpept-like"/>
</dbReference>
<comment type="subunit">
    <text evidence="2">Homotetramer.</text>
</comment>
<evidence type="ECO:0000256" key="4">
    <source>
        <dbReference type="ARBA" id="ARBA00022801"/>
    </source>
</evidence>
<proteinExistence type="inferred from homology"/>
<dbReference type="GO" id="GO:0006543">
    <property type="term" value="P:L-glutamine catabolic process"/>
    <property type="evidence" value="ECO:0007669"/>
    <property type="project" value="TreeGrafter"/>
</dbReference>
<accession>A0A1L8WGY2</accession>
<reference evidence="6 7" key="1">
    <citation type="submission" date="2014-12" db="EMBL/GenBank/DDBJ databases">
        <title>Draft genome sequences of 29 type strains of Enterococci.</title>
        <authorList>
            <person name="Zhong Z."/>
            <person name="Sun Z."/>
            <person name="Liu W."/>
            <person name="Zhang W."/>
            <person name="Zhang H."/>
        </authorList>
    </citation>
    <scope>NUCLEOTIDE SEQUENCE [LARGE SCALE GENOMIC DNA]</scope>
    <source>
        <strain evidence="6 7">DSM 15687</strain>
    </source>
</reference>
<protein>
    <recommendedName>
        <fullName evidence="3">glutaminase</fullName>
        <ecNumber evidence="3">3.5.1.2</ecNumber>
    </recommendedName>
</protein>
<comment type="similarity">
    <text evidence="1">Belongs to the glutaminase family.</text>
</comment>
<dbReference type="Gene3D" id="3.40.710.10">
    <property type="entry name" value="DD-peptidase/beta-lactamase superfamily"/>
    <property type="match status" value="1"/>
</dbReference>
<sequence length="95" mass="10791">MFAGKNLEEKFERILAFIKEICNDPEITLNEEIYHFESQTNDIIRSLAYYMKENQMIDGEVIDVINVYFKQYSVNVTALGIAKLGAALANKGIAP</sequence>
<comment type="caution">
    <text evidence="6">The sequence shown here is derived from an EMBL/GenBank/DDBJ whole genome shotgun (WGS) entry which is preliminary data.</text>
</comment>
<dbReference type="Proteomes" id="UP000182152">
    <property type="component" value="Unassembled WGS sequence"/>
</dbReference>
<gene>
    <name evidence="6" type="ORF">RV14_GL000701</name>
</gene>
<dbReference type="EC" id="3.5.1.2" evidence="3"/>
<dbReference type="EMBL" id="JXLB01000016">
    <property type="protein sequence ID" value="OJG80042.1"/>
    <property type="molecule type" value="Genomic_DNA"/>
</dbReference>
<keyword evidence="4" id="KW-0378">Hydrolase</keyword>
<dbReference type="InterPro" id="IPR015868">
    <property type="entry name" value="Glutaminase"/>
</dbReference>
<evidence type="ECO:0000313" key="7">
    <source>
        <dbReference type="Proteomes" id="UP000182152"/>
    </source>
</evidence>
<name>A0A1L8WGY2_9ENTE</name>
<dbReference type="SUPFAM" id="SSF56601">
    <property type="entry name" value="beta-lactamase/transpeptidase-like"/>
    <property type="match status" value="1"/>
</dbReference>
<dbReference type="GO" id="GO:0006537">
    <property type="term" value="P:glutamate biosynthetic process"/>
    <property type="evidence" value="ECO:0007669"/>
    <property type="project" value="TreeGrafter"/>
</dbReference>
<dbReference type="PANTHER" id="PTHR12544">
    <property type="entry name" value="GLUTAMINASE"/>
    <property type="match status" value="1"/>
</dbReference>
<evidence type="ECO:0000256" key="2">
    <source>
        <dbReference type="ARBA" id="ARBA00011881"/>
    </source>
</evidence>
<evidence type="ECO:0000313" key="6">
    <source>
        <dbReference type="EMBL" id="OJG80042.1"/>
    </source>
</evidence>
<comment type="catalytic activity">
    <reaction evidence="5">
        <text>L-glutamine + H2O = L-glutamate + NH4(+)</text>
        <dbReference type="Rhea" id="RHEA:15889"/>
        <dbReference type="ChEBI" id="CHEBI:15377"/>
        <dbReference type="ChEBI" id="CHEBI:28938"/>
        <dbReference type="ChEBI" id="CHEBI:29985"/>
        <dbReference type="ChEBI" id="CHEBI:58359"/>
        <dbReference type="EC" id="3.5.1.2"/>
    </reaction>
</comment>
<dbReference type="AlphaFoldDB" id="A0A1L8WGY2"/>
<organism evidence="6 7">
    <name type="scientific">Enterococcus ratti</name>
    <dbReference type="NCBI Taxonomy" id="150033"/>
    <lineage>
        <taxon>Bacteria</taxon>
        <taxon>Bacillati</taxon>
        <taxon>Bacillota</taxon>
        <taxon>Bacilli</taxon>
        <taxon>Lactobacillales</taxon>
        <taxon>Enterococcaceae</taxon>
        <taxon>Enterococcus</taxon>
    </lineage>
</organism>
<evidence type="ECO:0000256" key="3">
    <source>
        <dbReference type="ARBA" id="ARBA00012918"/>
    </source>
</evidence>
<dbReference type="STRING" id="150033.RV14_GL000701"/>